<accession>A0A1A9X3H0</accession>
<feature type="transmembrane region" description="Helical" evidence="1">
    <location>
        <begin position="60"/>
        <end position="80"/>
    </location>
</feature>
<evidence type="ECO:0000313" key="2">
    <source>
        <dbReference type="EnsemblMetazoa" id="GBRI042977-PA"/>
    </source>
</evidence>
<keyword evidence="1" id="KW-1133">Transmembrane helix</keyword>
<protein>
    <submittedName>
        <fullName evidence="2">Uncharacterized protein</fullName>
    </submittedName>
</protein>
<dbReference type="Proteomes" id="UP000091820">
    <property type="component" value="Unassembled WGS sequence"/>
</dbReference>
<reference evidence="3" key="1">
    <citation type="submission" date="2014-03" db="EMBL/GenBank/DDBJ databases">
        <authorList>
            <person name="Aksoy S."/>
            <person name="Warren W."/>
            <person name="Wilson R.K."/>
        </authorList>
    </citation>
    <scope>NUCLEOTIDE SEQUENCE [LARGE SCALE GENOMIC DNA]</scope>
    <source>
        <strain evidence="3">IAEA</strain>
    </source>
</reference>
<dbReference type="AlphaFoldDB" id="A0A1A9X3H0"/>
<proteinExistence type="predicted"/>
<evidence type="ECO:0000256" key="1">
    <source>
        <dbReference type="SAM" id="Phobius"/>
    </source>
</evidence>
<reference evidence="2" key="2">
    <citation type="submission" date="2020-05" db="UniProtKB">
        <authorList>
            <consortium name="EnsemblMetazoa"/>
        </authorList>
    </citation>
    <scope>IDENTIFICATION</scope>
    <source>
        <strain evidence="2">IAEA</strain>
    </source>
</reference>
<feature type="transmembrane region" description="Helical" evidence="1">
    <location>
        <begin position="21"/>
        <end position="40"/>
    </location>
</feature>
<keyword evidence="1" id="KW-0812">Transmembrane</keyword>
<sequence>MAFNSNPPMEKNIIGVSHRTTCIIIALILLCTNLTLIISFPFRHLLIKCNSSRIGIDSFIFQYDFYVSFFFNVQFLYSYLKYQDEQIKIAQALAKQSIMKRRFSAYNISVPTTKIKFAFVSASNNTTYVGLNLMGLP</sequence>
<keyword evidence="1" id="KW-0472">Membrane</keyword>
<keyword evidence="3" id="KW-1185">Reference proteome</keyword>
<name>A0A1A9X3H0_9MUSC</name>
<evidence type="ECO:0000313" key="3">
    <source>
        <dbReference type="Proteomes" id="UP000091820"/>
    </source>
</evidence>
<organism evidence="2 3">
    <name type="scientific">Glossina brevipalpis</name>
    <dbReference type="NCBI Taxonomy" id="37001"/>
    <lineage>
        <taxon>Eukaryota</taxon>
        <taxon>Metazoa</taxon>
        <taxon>Ecdysozoa</taxon>
        <taxon>Arthropoda</taxon>
        <taxon>Hexapoda</taxon>
        <taxon>Insecta</taxon>
        <taxon>Pterygota</taxon>
        <taxon>Neoptera</taxon>
        <taxon>Endopterygota</taxon>
        <taxon>Diptera</taxon>
        <taxon>Brachycera</taxon>
        <taxon>Muscomorpha</taxon>
        <taxon>Hippoboscoidea</taxon>
        <taxon>Glossinidae</taxon>
        <taxon>Glossina</taxon>
    </lineage>
</organism>
<dbReference type="EnsemblMetazoa" id="GBRI042977-RA">
    <property type="protein sequence ID" value="GBRI042977-PA"/>
    <property type="gene ID" value="GBRI042977"/>
</dbReference>
<dbReference type="VEuPathDB" id="VectorBase:GBRI042977"/>